<keyword evidence="2 4" id="KW-0863">Zinc-finger</keyword>
<evidence type="ECO:0000313" key="7">
    <source>
        <dbReference type="EMBL" id="CAK1540021.1"/>
    </source>
</evidence>
<dbReference type="InterPro" id="IPR047134">
    <property type="entry name" value="RNF4"/>
</dbReference>
<dbReference type="InterPro" id="IPR013083">
    <property type="entry name" value="Znf_RING/FYVE/PHD"/>
</dbReference>
<keyword evidence="3" id="KW-0862">Zinc</keyword>
<dbReference type="PROSITE" id="PS50089">
    <property type="entry name" value="ZF_RING_2"/>
    <property type="match status" value="1"/>
</dbReference>
<evidence type="ECO:0000256" key="4">
    <source>
        <dbReference type="PROSITE-ProRule" id="PRU00175"/>
    </source>
</evidence>
<evidence type="ECO:0000256" key="2">
    <source>
        <dbReference type="ARBA" id="ARBA00022771"/>
    </source>
</evidence>
<gene>
    <name evidence="7" type="ORF">LNINA_LOCUS109</name>
</gene>
<dbReference type="InterPro" id="IPR001841">
    <property type="entry name" value="Znf_RING"/>
</dbReference>
<dbReference type="EMBL" id="CAVLEF010000001">
    <property type="protein sequence ID" value="CAK1540021.1"/>
    <property type="molecule type" value="Genomic_DNA"/>
</dbReference>
<protein>
    <recommendedName>
        <fullName evidence="6">RING-type domain-containing protein</fullName>
    </recommendedName>
</protein>
<evidence type="ECO:0000313" key="8">
    <source>
        <dbReference type="Proteomes" id="UP001497472"/>
    </source>
</evidence>
<dbReference type="Pfam" id="PF13923">
    <property type="entry name" value="zf-C3HC4_2"/>
    <property type="match status" value="1"/>
</dbReference>
<keyword evidence="8" id="KW-1185">Reference proteome</keyword>
<dbReference type="Gene3D" id="3.30.40.10">
    <property type="entry name" value="Zinc/RING finger domain, C3HC4 (zinc finger)"/>
    <property type="match status" value="1"/>
</dbReference>
<feature type="domain" description="RING-type" evidence="6">
    <location>
        <begin position="80"/>
        <end position="120"/>
    </location>
</feature>
<organism evidence="7 8">
    <name type="scientific">Leptosia nina</name>
    <dbReference type="NCBI Taxonomy" id="320188"/>
    <lineage>
        <taxon>Eukaryota</taxon>
        <taxon>Metazoa</taxon>
        <taxon>Ecdysozoa</taxon>
        <taxon>Arthropoda</taxon>
        <taxon>Hexapoda</taxon>
        <taxon>Insecta</taxon>
        <taxon>Pterygota</taxon>
        <taxon>Neoptera</taxon>
        <taxon>Endopterygota</taxon>
        <taxon>Lepidoptera</taxon>
        <taxon>Glossata</taxon>
        <taxon>Ditrysia</taxon>
        <taxon>Papilionoidea</taxon>
        <taxon>Pieridae</taxon>
        <taxon>Pierinae</taxon>
        <taxon>Leptosia</taxon>
    </lineage>
</organism>
<sequence length="139" mass="15670">MNDNNESVIDLTDSYCLANHNSLSDVVIVLDDTDESFDVSSDTNKRRSKRISQKTPTKPRPKKTKDSFLPQTPVAKIGECPICCERLGKKPVSSTNCGHIFCLPCLEKALRHDSRCPQCRKTLKGSSKYHRLYLPLETD</sequence>
<name>A0AAV1IUE1_9NEOP</name>
<evidence type="ECO:0000256" key="1">
    <source>
        <dbReference type="ARBA" id="ARBA00022723"/>
    </source>
</evidence>
<feature type="compositionally biased region" description="Basic residues" evidence="5">
    <location>
        <begin position="46"/>
        <end position="63"/>
    </location>
</feature>
<evidence type="ECO:0000259" key="6">
    <source>
        <dbReference type="PROSITE" id="PS50089"/>
    </source>
</evidence>
<dbReference type="PANTHER" id="PTHR23041">
    <property type="entry name" value="RING FINGER DOMAIN-CONTAINING"/>
    <property type="match status" value="1"/>
</dbReference>
<keyword evidence="1" id="KW-0479">Metal-binding</keyword>
<dbReference type="PROSITE" id="PS00518">
    <property type="entry name" value="ZF_RING_1"/>
    <property type="match status" value="1"/>
</dbReference>
<evidence type="ECO:0000256" key="5">
    <source>
        <dbReference type="SAM" id="MobiDB-lite"/>
    </source>
</evidence>
<dbReference type="Proteomes" id="UP001497472">
    <property type="component" value="Unassembled WGS sequence"/>
</dbReference>
<accession>A0AAV1IUE1</accession>
<dbReference type="AlphaFoldDB" id="A0AAV1IUE1"/>
<dbReference type="InterPro" id="IPR017907">
    <property type="entry name" value="Znf_RING_CS"/>
</dbReference>
<dbReference type="PANTHER" id="PTHR23041:SF78">
    <property type="entry name" value="E3 UBIQUITIN-PROTEIN LIGASE RNF4"/>
    <property type="match status" value="1"/>
</dbReference>
<dbReference type="GO" id="GO:0008270">
    <property type="term" value="F:zinc ion binding"/>
    <property type="evidence" value="ECO:0007669"/>
    <property type="project" value="UniProtKB-KW"/>
</dbReference>
<evidence type="ECO:0000256" key="3">
    <source>
        <dbReference type="ARBA" id="ARBA00022833"/>
    </source>
</evidence>
<feature type="region of interest" description="Disordered" evidence="5">
    <location>
        <begin position="36"/>
        <end position="68"/>
    </location>
</feature>
<dbReference type="SUPFAM" id="SSF57850">
    <property type="entry name" value="RING/U-box"/>
    <property type="match status" value="1"/>
</dbReference>
<dbReference type="SMART" id="SM00184">
    <property type="entry name" value="RING"/>
    <property type="match status" value="1"/>
</dbReference>
<proteinExistence type="predicted"/>
<comment type="caution">
    <text evidence="7">The sequence shown here is derived from an EMBL/GenBank/DDBJ whole genome shotgun (WGS) entry which is preliminary data.</text>
</comment>
<reference evidence="7 8" key="1">
    <citation type="submission" date="2023-11" db="EMBL/GenBank/DDBJ databases">
        <authorList>
            <person name="Okamura Y."/>
        </authorList>
    </citation>
    <scope>NUCLEOTIDE SEQUENCE [LARGE SCALE GENOMIC DNA]</scope>
</reference>